<reference evidence="2 3" key="1">
    <citation type="journal article" date="2015" name="Genome Announc.">
        <title>Genome Assemblies of Three Soil-Associated Devosia species: D. insulae, D. limi, and D. soli.</title>
        <authorList>
            <person name="Hassan Y.I."/>
            <person name="Lepp D."/>
            <person name="Zhou T."/>
        </authorList>
    </citation>
    <scope>NUCLEOTIDE SEQUENCE [LARGE SCALE GENOMIC DNA]</scope>
    <source>
        <strain evidence="2 3">DS-56</strain>
    </source>
</reference>
<gene>
    <name evidence="2" type="ORF">VW23_003190</name>
</gene>
<sequence length="284" mass="30891">MSFPHVLRRSLKLTKPILILGGRGKTGSRVAERLEARGLPVRLASRSTGFDWTDRSTWAAALTGAGSAYITYYPDIAIKGAAEAIGDITELALSLGVKRLVLLSGRGEPEAQRAEQQLLATSADWTVVRASWFNQNFDEGQFLEMMLGGEVALPVDTVREPFVDCDDIADVVTAALTDDRHIGQLYEVTGPRLLTFAEVVAEINQANGSNVTFRTMPAHEFLDSLAGSEMPEEIAGLLEELFSEVLDGRNESLADGVQRVLGRQPKDVTDYAREAAAKGAWRQA</sequence>
<dbReference type="Gene3D" id="3.40.50.720">
    <property type="entry name" value="NAD(P)-binding Rossmann-like Domain"/>
    <property type="match status" value="1"/>
</dbReference>
<dbReference type="RefSeq" id="WP_069911945.1">
    <property type="nucleotide sequence ID" value="NZ_LAJE02000357.1"/>
</dbReference>
<dbReference type="Proteomes" id="UP000095463">
    <property type="component" value="Unassembled WGS sequence"/>
</dbReference>
<dbReference type="Pfam" id="PF05368">
    <property type="entry name" value="NmrA"/>
    <property type="match status" value="1"/>
</dbReference>
<dbReference type="InterPro" id="IPR036291">
    <property type="entry name" value="NAD(P)-bd_dom_sf"/>
</dbReference>
<comment type="caution">
    <text evidence="2">The sequence shown here is derived from an EMBL/GenBank/DDBJ whole genome shotgun (WGS) entry which is preliminary data.</text>
</comment>
<evidence type="ECO:0000259" key="1">
    <source>
        <dbReference type="Pfam" id="PF05368"/>
    </source>
</evidence>
<dbReference type="Gene3D" id="3.90.25.10">
    <property type="entry name" value="UDP-galactose 4-epimerase, domain 1"/>
    <property type="match status" value="1"/>
</dbReference>
<evidence type="ECO:0000313" key="3">
    <source>
        <dbReference type="Proteomes" id="UP000095463"/>
    </source>
</evidence>
<dbReference type="InterPro" id="IPR051604">
    <property type="entry name" value="Ergot_Alk_Oxidoreductase"/>
</dbReference>
<name>A0A1E5XJL3_9HYPH</name>
<dbReference type="PANTHER" id="PTHR43162">
    <property type="match status" value="1"/>
</dbReference>
<feature type="domain" description="NmrA-like" evidence="1">
    <location>
        <begin position="125"/>
        <end position="244"/>
    </location>
</feature>
<proteinExistence type="predicted"/>
<dbReference type="InterPro" id="IPR008030">
    <property type="entry name" value="NmrA-like"/>
</dbReference>
<dbReference type="SUPFAM" id="SSF51735">
    <property type="entry name" value="NAD(P)-binding Rossmann-fold domains"/>
    <property type="match status" value="1"/>
</dbReference>
<accession>A0A1E5XJL3</accession>
<protein>
    <submittedName>
        <fullName evidence="2">NmrA family transcriptional regulator</fullName>
    </submittedName>
</protein>
<keyword evidence="3" id="KW-1185">Reference proteome</keyword>
<evidence type="ECO:0000313" key="2">
    <source>
        <dbReference type="EMBL" id="OEO28769.1"/>
    </source>
</evidence>
<dbReference type="AlphaFoldDB" id="A0A1E5XJL3"/>
<dbReference type="OrthoDB" id="109735at2"/>
<dbReference type="PANTHER" id="PTHR43162:SF1">
    <property type="entry name" value="PRESTALK A DIFFERENTIATION PROTEIN A"/>
    <property type="match status" value="1"/>
</dbReference>
<organism evidence="2 3">
    <name type="scientific">Devosia insulae DS-56</name>
    <dbReference type="NCBI Taxonomy" id="1116389"/>
    <lineage>
        <taxon>Bacteria</taxon>
        <taxon>Pseudomonadati</taxon>
        <taxon>Pseudomonadota</taxon>
        <taxon>Alphaproteobacteria</taxon>
        <taxon>Hyphomicrobiales</taxon>
        <taxon>Devosiaceae</taxon>
        <taxon>Devosia</taxon>
    </lineage>
</organism>
<dbReference type="EMBL" id="LAJE02000357">
    <property type="protein sequence ID" value="OEO28769.1"/>
    <property type="molecule type" value="Genomic_DNA"/>
</dbReference>